<dbReference type="EMBL" id="CP098400">
    <property type="protein sequence ID" value="URW78905.1"/>
    <property type="molecule type" value="Genomic_DNA"/>
</dbReference>
<name>A0A9J6ZMH0_9BACT</name>
<accession>A0A9J6ZMH0</accession>
<protein>
    <submittedName>
        <fullName evidence="2">DUF3137 domain-containing protein</fullName>
    </submittedName>
</protein>
<reference evidence="2" key="2">
    <citation type="submission" date="2022-06" db="EMBL/GenBank/DDBJ databases">
        <title>Xiashengella guii gen. nov. sp. nov., a bacterium isolated form anaerobic digestion tank.</title>
        <authorList>
            <person name="Huang H."/>
        </authorList>
    </citation>
    <scope>NUCLEOTIDE SEQUENCE</scope>
    <source>
        <strain evidence="2">Ai-910</strain>
    </source>
</reference>
<reference evidence="2" key="1">
    <citation type="submission" date="2022-05" db="EMBL/GenBank/DDBJ databases">
        <authorList>
            <person name="Sun X."/>
        </authorList>
    </citation>
    <scope>NUCLEOTIDE SEQUENCE</scope>
    <source>
        <strain evidence="2">Ai-910</strain>
    </source>
</reference>
<keyword evidence="3" id="KW-1185">Reference proteome</keyword>
<gene>
    <name evidence="2" type="ORF">M9189_08545</name>
</gene>
<evidence type="ECO:0000313" key="3">
    <source>
        <dbReference type="Proteomes" id="UP001056426"/>
    </source>
</evidence>
<dbReference type="AlphaFoldDB" id="A0A9J6ZMH0"/>
<dbReference type="Proteomes" id="UP001056426">
    <property type="component" value="Chromosome"/>
</dbReference>
<organism evidence="2 3">
    <name type="scientific">Xiashengella succiniciproducens</name>
    <dbReference type="NCBI Taxonomy" id="2949635"/>
    <lineage>
        <taxon>Bacteria</taxon>
        <taxon>Pseudomonadati</taxon>
        <taxon>Bacteroidota</taxon>
        <taxon>Bacteroidia</taxon>
        <taxon>Marinilabiliales</taxon>
        <taxon>Marinilabiliaceae</taxon>
        <taxon>Xiashengella</taxon>
    </lineage>
</organism>
<keyword evidence="1" id="KW-0812">Transmembrane</keyword>
<keyword evidence="1" id="KW-0472">Membrane</keyword>
<sequence>MIQEEKLREVFDTELKPRLQSLEGLRKKVLGNIFLIVGVFLLFLFSITSGFIASSAGAGWVSIIGLIVGLVYFIIRAGKKYREYLKRYKEEVVSEVVRLIDPSWVYEPYDCISEMEYWQSDLFRLPYDRYSGDDLISGVIDRTDFRCSELHTEYKEVTYRDGKRHETWITIFRGLFFHADFNKHINGRTYIEPDNAERLFGSWGRKFQVSSKGKLVKLEDPEFEKMFVVFSTDQVEARYILTPALMQALVELRNRINRNMYLSFIGSRVYVAVQFGKGLFEPRIASSCVKYEDVQQMHALFLMNSALVKELNLNTRIWTKE</sequence>
<feature type="transmembrane region" description="Helical" evidence="1">
    <location>
        <begin position="29"/>
        <end position="52"/>
    </location>
</feature>
<dbReference type="KEGG" id="alkq:M9189_08545"/>
<evidence type="ECO:0000313" key="2">
    <source>
        <dbReference type="EMBL" id="URW78905.1"/>
    </source>
</evidence>
<feature type="transmembrane region" description="Helical" evidence="1">
    <location>
        <begin position="58"/>
        <end position="78"/>
    </location>
</feature>
<dbReference type="RefSeq" id="WP_250722362.1">
    <property type="nucleotide sequence ID" value="NZ_CP098400.1"/>
</dbReference>
<dbReference type="Pfam" id="PF11335">
    <property type="entry name" value="DUF3137"/>
    <property type="match status" value="1"/>
</dbReference>
<dbReference type="InterPro" id="IPR021484">
    <property type="entry name" value="DUF3137"/>
</dbReference>
<proteinExistence type="predicted"/>
<evidence type="ECO:0000256" key="1">
    <source>
        <dbReference type="SAM" id="Phobius"/>
    </source>
</evidence>
<keyword evidence="1" id="KW-1133">Transmembrane helix</keyword>